<keyword evidence="3" id="KW-0547">Nucleotide-binding</keyword>
<keyword evidence="1" id="KW-0723">Serine/threonine-protein kinase</keyword>
<evidence type="ECO:0000256" key="5">
    <source>
        <dbReference type="ARBA" id="ARBA00022840"/>
    </source>
</evidence>
<evidence type="ECO:0000313" key="7">
    <source>
        <dbReference type="EMBL" id="WAQ93526.1"/>
    </source>
</evidence>
<evidence type="ECO:0000256" key="2">
    <source>
        <dbReference type="ARBA" id="ARBA00022679"/>
    </source>
</evidence>
<sequence>GKFAVVKQCTNKGTGEVLAAKFIKKRRRGKSCREEILREVVMLEMALDHPRLVNLKEVCAGGELFTECVLEEKFNEADVRLLMSQILEGLVYLHEKNIVHLDLKYPSGSVKICDLGFACLVNTGEDIRDIIGTPDYVAEDKNQTFCNITTVNLDFPDDLFADISEAAVDFIKKLLLAEP</sequence>
<accession>A0ABY7D775</accession>
<feature type="domain" description="Protein kinase" evidence="6">
    <location>
        <begin position="1"/>
        <end position="179"/>
    </location>
</feature>
<reference evidence="7" key="1">
    <citation type="submission" date="2022-11" db="EMBL/GenBank/DDBJ databases">
        <title>Centuries of genome instability and evolution in soft-shell clam transmissible cancer (bioRxiv).</title>
        <authorList>
            <person name="Hart S.F.M."/>
            <person name="Yonemitsu M.A."/>
            <person name="Giersch R.M."/>
            <person name="Beal B.F."/>
            <person name="Arriagada G."/>
            <person name="Davis B.W."/>
            <person name="Ostrander E.A."/>
            <person name="Goff S.P."/>
            <person name="Metzger M.J."/>
        </authorList>
    </citation>
    <scope>NUCLEOTIDE SEQUENCE</scope>
    <source>
        <strain evidence="7">MELC-2E11</strain>
        <tissue evidence="7">Siphon/mantle</tissue>
    </source>
</reference>
<dbReference type="Proteomes" id="UP001164746">
    <property type="component" value="Chromosome 1"/>
</dbReference>
<dbReference type="PROSITE" id="PS50011">
    <property type="entry name" value="PROTEIN_KINASE_DOM"/>
    <property type="match status" value="1"/>
</dbReference>
<keyword evidence="5" id="KW-0067">ATP-binding</keyword>
<dbReference type="SUPFAM" id="SSF56112">
    <property type="entry name" value="Protein kinase-like (PK-like)"/>
    <property type="match status" value="1"/>
</dbReference>
<dbReference type="EMBL" id="CP111012">
    <property type="protein sequence ID" value="WAQ93526.1"/>
    <property type="molecule type" value="Genomic_DNA"/>
</dbReference>
<dbReference type="Gene3D" id="1.10.510.10">
    <property type="entry name" value="Transferase(Phosphotransferase) domain 1"/>
    <property type="match status" value="1"/>
</dbReference>
<proteinExistence type="predicted"/>
<dbReference type="PANTHER" id="PTHR24342">
    <property type="entry name" value="SERINE/THREONINE-PROTEIN KINASE 17"/>
    <property type="match status" value="1"/>
</dbReference>
<dbReference type="Pfam" id="PF00069">
    <property type="entry name" value="Pkinase"/>
    <property type="match status" value="1"/>
</dbReference>
<feature type="non-terminal residue" evidence="7">
    <location>
        <position position="1"/>
    </location>
</feature>
<gene>
    <name evidence="7" type="ORF">MAR_005997</name>
</gene>
<feature type="non-terminal residue" evidence="7">
    <location>
        <position position="179"/>
    </location>
</feature>
<evidence type="ECO:0000256" key="1">
    <source>
        <dbReference type="ARBA" id="ARBA00022527"/>
    </source>
</evidence>
<keyword evidence="2" id="KW-0808">Transferase</keyword>
<dbReference type="InterPro" id="IPR000719">
    <property type="entry name" value="Prot_kinase_dom"/>
</dbReference>
<dbReference type="Gene3D" id="3.30.200.20">
    <property type="entry name" value="Phosphorylase Kinase, domain 1"/>
    <property type="match status" value="1"/>
</dbReference>
<evidence type="ECO:0000256" key="4">
    <source>
        <dbReference type="ARBA" id="ARBA00022777"/>
    </source>
</evidence>
<dbReference type="InterPro" id="IPR011009">
    <property type="entry name" value="Kinase-like_dom_sf"/>
</dbReference>
<keyword evidence="4" id="KW-0418">Kinase</keyword>
<name>A0ABY7D775_MYAAR</name>
<dbReference type="PANTHER" id="PTHR24342:SF12">
    <property type="entry name" value="DEATH-ASSOCIATED PROTEIN KINASE RELATED"/>
    <property type="match status" value="1"/>
</dbReference>
<organism evidence="7 8">
    <name type="scientific">Mya arenaria</name>
    <name type="common">Soft-shell clam</name>
    <dbReference type="NCBI Taxonomy" id="6604"/>
    <lineage>
        <taxon>Eukaryota</taxon>
        <taxon>Metazoa</taxon>
        <taxon>Spiralia</taxon>
        <taxon>Lophotrochozoa</taxon>
        <taxon>Mollusca</taxon>
        <taxon>Bivalvia</taxon>
        <taxon>Autobranchia</taxon>
        <taxon>Heteroconchia</taxon>
        <taxon>Euheterodonta</taxon>
        <taxon>Imparidentia</taxon>
        <taxon>Neoheterodontei</taxon>
        <taxon>Myida</taxon>
        <taxon>Myoidea</taxon>
        <taxon>Myidae</taxon>
        <taxon>Mya</taxon>
    </lineage>
</organism>
<evidence type="ECO:0000256" key="3">
    <source>
        <dbReference type="ARBA" id="ARBA00022741"/>
    </source>
</evidence>
<evidence type="ECO:0000259" key="6">
    <source>
        <dbReference type="PROSITE" id="PS50011"/>
    </source>
</evidence>
<keyword evidence="8" id="KW-1185">Reference proteome</keyword>
<evidence type="ECO:0000313" key="8">
    <source>
        <dbReference type="Proteomes" id="UP001164746"/>
    </source>
</evidence>
<protein>
    <submittedName>
        <fullName evidence="7">ST17A-like protein</fullName>
    </submittedName>
</protein>